<dbReference type="EMBL" id="CAEZSV010000019">
    <property type="protein sequence ID" value="CAB4547088.1"/>
    <property type="molecule type" value="Genomic_DNA"/>
</dbReference>
<evidence type="ECO:0000313" key="2">
    <source>
        <dbReference type="EMBL" id="CAB4547088.1"/>
    </source>
</evidence>
<dbReference type="GO" id="GO:0016616">
    <property type="term" value="F:oxidoreductase activity, acting on the CH-OH group of donors, NAD or NADP as acceptor"/>
    <property type="evidence" value="ECO:0007669"/>
    <property type="project" value="TreeGrafter"/>
</dbReference>
<dbReference type="PRINTS" id="PR00081">
    <property type="entry name" value="GDHRDH"/>
</dbReference>
<dbReference type="SUPFAM" id="SSF51735">
    <property type="entry name" value="NAD(P)-binding Rossmann-fold domains"/>
    <property type="match status" value="1"/>
</dbReference>
<dbReference type="PANTHER" id="PTHR42760">
    <property type="entry name" value="SHORT-CHAIN DEHYDROGENASES/REDUCTASES FAMILY MEMBER"/>
    <property type="match status" value="1"/>
</dbReference>
<dbReference type="InterPro" id="IPR036291">
    <property type="entry name" value="NAD(P)-bd_dom_sf"/>
</dbReference>
<dbReference type="Gene3D" id="3.40.50.720">
    <property type="entry name" value="NAD(P)-binding Rossmann-like Domain"/>
    <property type="match status" value="1"/>
</dbReference>
<name>A0A6J6CAA7_9ZZZZ</name>
<comment type="similarity">
    <text evidence="1">Belongs to the short-chain dehydrogenases/reductases (SDR) family.</text>
</comment>
<dbReference type="CDD" id="cd05233">
    <property type="entry name" value="SDR_c"/>
    <property type="match status" value="1"/>
</dbReference>
<proteinExistence type="inferred from homology"/>
<reference evidence="2" key="1">
    <citation type="submission" date="2020-05" db="EMBL/GenBank/DDBJ databases">
        <authorList>
            <person name="Chiriac C."/>
            <person name="Salcher M."/>
            <person name="Ghai R."/>
            <person name="Kavagutti S V."/>
        </authorList>
    </citation>
    <scope>NUCLEOTIDE SEQUENCE</scope>
</reference>
<dbReference type="Pfam" id="PF13561">
    <property type="entry name" value="adh_short_C2"/>
    <property type="match status" value="1"/>
</dbReference>
<dbReference type="FunFam" id="3.40.50.720:FF:000084">
    <property type="entry name" value="Short-chain dehydrogenase reductase"/>
    <property type="match status" value="1"/>
</dbReference>
<dbReference type="InterPro" id="IPR002347">
    <property type="entry name" value="SDR_fam"/>
</dbReference>
<organism evidence="2">
    <name type="scientific">freshwater metagenome</name>
    <dbReference type="NCBI Taxonomy" id="449393"/>
    <lineage>
        <taxon>unclassified sequences</taxon>
        <taxon>metagenomes</taxon>
        <taxon>ecological metagenomes</taxon>
    </lineage>
</organism>
<dbReference type="AlphaFoldDB" id="A0A6J6CAA7"/>
<dbReference type="PANTHER" id="PTHR42760:SF135">
    <property type="entry name" value="BLL7886 PROTEIN"/>
    <property type="match status" value="1"/>
</dbReference>
<gene>
    <name evidence="2" type="ORF">UFOPK1506_00188</name>
</gene>
<evidence type="ECO:0000256" key="1">
    <source>
        <dbReference type="ARBA" id="ARBA00006484"/>
    </source>
</evidence>
<protein>
    <submittedName>
        <fullName evidence="2">Unannotated protein</fullName>
    </submittedName>
</protein>
<sequence length="256" mass="26536">MSMVWRNDAGLVGKSVVVTGAAGGIGSAVARGFAEAGSKVLLVDIPGAPLDDVLKSLAGTGHQIFPCDLSDLDGHAKIFDKAAEAAEVVALAHCAAVLRRRSTVDDVTEEDWDLQIDVNMKATFFLNRSARDHFKKHGTKASIVNFSSQGWWTGGFGGSVVYAGSKGGVVSMTKGLARSFAPDGVRVNAVAPGGVDTLMMTGNQTPEALASFVSMIPMGRLAAPEEMVGPVIFLASQASSYVTGTVANVSGGQLMY</sequence>
<dbReference type="GO" id="GO:0030497">
    <property type="term" value="P:fatty acid elongation"/>
    <property type="evidence" value="ECO:0007669"/>
    <property type="project" value="TreeGrafter"/>
</dbReference>
<accession>A0A6J6CAA7</accession>